<evidence type="ECO:0000313" key="2">
    <source>
        <dbReference type="Proteomes" id="UP000022910"/>
    </source>
</evidence>
<evidence type="ECO:0000313" key="1">
    <source>
        <dbReference type="EMBL" id="EXX54934.1"/>
    </source>
</evidence>
<dbReference type="HOGENOM" id="CLU_005726_8_1_1"/>
<organism evidence="1 2">
    <name type="scientific">Rhizophagus irregularis (strain DAOM 197198w)</name>
    <name type="common">Glomus intraradices</name>
    <dbReference type="NCBI Taxonomy" id="1432141"/>
    <lineage>
        <taxon>Eukaryota</taxon>
        <taxon>Fungi</taxon>
        <taxon>Fungi incertae sedis</taxon>
        <taxon>Mucoromycota</taxon>
        <taxon>Glomeromycotina</taxon>
        <taxon>Glomeromycetes</taxon>
        <taxon>Glomerales</taxon>
        <taxon>Glomeraceae</taxon>
        <taxon>Rhizophagus</taxon>
    </lineage>
</organism>
<proteinExistence type="predicted"/>
<sequence length="75" mass="8811">MYWGAAKRYTCEHYDYTWNGLQKTVPEVLNSIPLVEIRRKGITGKLAVFAEKKYKSHRRVPDDILNQITLNDNNE</sequence>
<name>A0A015JJ19_RHIIW</name>
<accession>A0A015JJ19</accession>
<dbReference type="AlphaFoldDB" id="A0A015JJ19"/>
<dbReference type="OrthoDB" id="10044727at2759"/>
<protein>
    <submittedName>
        <fullName evidence="1">Uncharacterized protein</fullName>
    </submittedName>
</protein>
<dbReference type="Proteomes" id="UP000022910">
    <property type="component" value="Unassembled WGS sequence"/>
</dbReference>
<reference evidence="1 2" key="1">
    <citation type="submission" date="2014-02" db="EMBL/GenBank/DDBJ databases">
        <title>Single nucleus genome sequencing reveals high similarity among nuclei of an endomycorrhizal fungus.</title>
        <authorList>
            <person name="Lin K."/>
            <person name="Geurts R."/>
            <person name="Zhang Z."/>
            <person name="Limpens E."/>
            <person name="Saunders D.G."/>
            <person name="Mu D."/>
            <person name="Pang E."/>
            <person name="Cao H."/>
            <person name="Cha H."/>
            <person name="Lin T."/>
            <person name="Zhou Q."/>
            <person name="Shang Y."/>
            <person name="Li Y."/>
            <person name="Ivanov S."/>
            <person name="Sharma T."/>
            <person name="Velzen R.V."/>
            <person name="Ruijter N.D."/>
            <person name="Aanen D.K."/>
            <person name="Win J."/>
            <person name="Kamoun S."/>
            <person name="Bisseling T."/>
            <person name="Huang S."/>
        </authorList>
    </citation>
    <scope>NUCLEOTIDE SEQUENCE [LARGE SCALE GENOMIC DNA]</scope>
    <source>
        <strain evidence="2">DAOM197198w</strain>
    </source>
</reference>
<keyword evidence="2" id="KW-1185">Reference proteome</keyword>
<gene>
    <name evidence="1" type="ORF">RirG_230000</name>
</gene>
<dbReference type="EMBL" id="JEMT01028389">
    <property type="protein sequence ID" value="EXX54934.1"/>
    <property type="molecule type" value="Genomic_DNA"/>
</dbReference>
<comment type="caution">
    <text evidence="1">The sequence shown here is derived from an EMBL/GenBank/DDBJ whole genome shotgun (WGS) entry which is preliminary data.</text>
</comment>